<dbReference type="InterPro" id="IPR057670">
    <property type="entry name" value="SH3_retrovirus"/>
</dbReference>
<feature type="domain" description="Retroviral polymerase SH3-like" evidence="1">
    <location>
        <begin position="47"/>
        <end position="78"/>
    </location>
</feature>
<dbReference type="EMBL" id="JAJFAZ020000001">
    <property type="protein sequence ID" value="KAI5349204.1"/>
    <property type="molecule type" value="Genomic_DNA"/>
</dbReference>
<comment type="caution">
    <text evidence="2">The sequence shown here is derived from an EMBL/GenBank/DDBJ whole genome shotgun (WGS) entry which is preliminary data.</text>
</comment>
<dbReference type="AlphaFoldDB" id="A0AAD4WUU6"/>
<proteinExistence type="predicted"/>
<gene>
    <name evidence="2" type="ORF">L3X38_002091</name>
</gene>
<evidence type="ECO:0000313" key="2">
    <source>
        <dbReference type="EMBL" id="KAI5349204.1"/>
    </source>
</evidence>
<dbReference type="Pfam" id="PF25597">
    <property type="entry name" value="SH3_retrovirus"/>
    <property type="match status" value="1"/>
</dbReference>
<accession>A0AAD4WUU6</accession>
<protein>
    <recommendedName>
        <fullName evidence="1">Retroviral polymerase SH3-like domain-containing protein</fullName>
    </recommendedName>
</protein>
<keyword evidence="3" id="KW-1185">Reference proteome</keyword>
<dbReference type="Proteomes" id="UP001054821">
    <property type="component" value="Chromosome 1"/>
</dbReference>
<evidence type="ECO:0000259" key="1">
    <source>
        <dbReference type="Pfam" id="PF25597"/>
    </source>
</evidence>
<evidence type="ECO:0000313" key="3">
    <source>
        <dbReference type="Proteomes" id="UP001054821"/>
    </source>
</evidence>
<reference evidence="2 3" key="1">
    <citation type="journal article" date="2022" name="G3 (Bethesda)">
        <title>Whole-genome sequence and methylome profiling of the almond [Prunus dulcis (Mill.) D.A. Webb] cultivar 'Nonpareil'.</title>
        <authorList>
            <person name="D'Amico-Willman K.M."/>
            <person name="Ouma W.Z."/>
            <person name="Meulia T."/>
            <person name="Sideli G.M."/>
            <person name="Gradziel T.M."/>
            <person name="Fresnedo-Ramirez J."/>
        </authorList>
    </citation>
    <scope>NUCLEOTIDE SEQUENCE [LARGE SCALE GENOMIC DNA]</scope>
    <source>
        <strain evidence="2">Clone GOH B32 T37-40</strain>
    </source>
</reference>
<organism evidence="2 3">
    <name type="scientific">Prunus dulcis</name>
    <name type="common">Almond</name>
    <name type="synonym">Amygdalus dulcis</name>
    <dbReference type="NCBI Taxonomy" id="3755"/>
    <lineage>
        <taxon>Eukaryota</taxon>
        <taxon>Viridiplantae</taxon>
        <taxon>Streptophyta</taxon>
        <taxon>Embryophyta</taxon>
        <taxon>Tracheophyta</taxon>
        <taxon>Spermatophyta</taxon>
        <taxon>Magnoliopsida</taxon>
        <taxon>eudicotyledons</taxon>
        <taxon>Gunneridae</taxon>
        <taxon>Pentapetalae</taxon>
        <taxon>rosids</taxon>
        <taxon>fabids</taxon>
        <taxon>Rosales</taxon>
        <taxon>Rosaceae</taxon>
        <taxon>Amygdaloideae</taxon>
        <taxon>Amygdaleae</taxon>
        <taxon>Prunus</taxon>
    </lineage>
</organism>
<name>A0AAD4WUU6_PRUDU</name>
<sequence>MLDLTAVVSAAYLINRIPFNILNFQTPLHHHIQTPPTQNLEPRIFGCVVFVHLHDHQRSKLNPRAEKCVFIGYAPHQK</sequence>